<evidence type="ECO:0000313" key="4">
    <source>
        <dbReference type="Proteomes" id="UP000038010"/>
    </source>
</evidence>
<dbReference type="OrthoDB" id="5599646at2759"/>
<dbReference type="InterPro" id="IPR007718">
    <property type="entry name" value="Srp40_C"/>
</dbReference>
<dbReference type="GeneID" id="28736932"/>
<evidence type="ECO:0000256" key="1">
    <source>
        <dbReference type="SAM" id="MobiDB-lite"/>
    </source>
</evidence>
<feature type="region of interest" description="Disordered" evidence="1">
    <location>
        <begin position="1"/>
        <end position="110"/>
    </location>
</feature>
<feature type="domain" description="Srp40 C-terminal" evidence="2">
    <location>
        <begin position="115"/>
        <end position="172"/>
    </location>
</feature>
<gene>
    <name evidence="3" type="ORF">AB675_4885</name>
</gene>
<comment type="caution">
    <text evidence="3">The sequence shown here is derived from an EMBL/GenBank/DDBJ whole genome shotgun (WGS) entry which is preliminary data.</text>
</comment>
<dbReference type="VEuPathDB" id="FungiDB:AB675_4885"/>
<reference evidence="3 4" key="1">
    <citation type="submission" date="2015-06" db="EMBL/GenBank/DDBJ databases">
        <title>Draft genome of the ant-associated black yeast Phialophora attae CBS 131958.</title>
        <authorList>
            <person name="Moreno L.F."/>
            <person name="Stielow B.J."/>
            <person name="de Hoog S."/>
            <person name="Vicente V.A."/>
            <person name="Weiss V.A."/>
            <person name="de Vries M."/>
            <person name="Cruz L.M."/>
            <person name="Souza E.M."/>
        </authorList>
    </citation>
    <scope>NUCLEOTIDE SEQUENCE [LARGE SCALE GENOMIC DNA]</scope>
    <source>
        <strain evidence="3 4">CBS 131958</strain>
    </source>
</reference>
<feature type="compositionally biased region" description="Low complexity" evidence="1">
    <location>
        <begin position="14"/>
        <end position="32"/>
    </location>
</feature>
<evidence type="ECO:0000313" key="3">
    <source>
        <dbReference type="EMBL" id="KPI34830.1"/>
    </source>
</evidence>
<evidence type="ECO:0000259" key="2">
    <source>
        <dbReference type="Pfam" id="PF05022"/>
    </source>
</evidence>
<protein>
    <recommendedName>
        <fullName evidence="2">Srp40 C-terminal domain-containing protein</fullName>
    </recommendedName>
</protein>
<dbReference type="Pfam" id="PF05022">
    <property type="entry name" value="SRP40_C"/>
    <property type="match status" value="1"/>
</dbReference>
<proteinExistence type="predicted"/>
<dbReference type="EMBL" id="LFJN01000049">
    <property type="protein sequence ID" value="KPI34830.1"/>
    <property type="molecule type" value="Genomic_DNA"/>
</dbReference>
<sequence>MPSKTAPKAESDDSSTSGSSTSSEGENDSSSSSDEEMQDAAPITQSAPKQTDVAESDVDGRAGSSSSGTVIGEKKPSPEVDSDIHPSRRGQMMNGTRKHEGARPTPLAQQSALANEKDFLSNKYVSYDYADRAYKDLSVTRGKGFTKEKNKKKRGSYRGGMIDISGGKGFKFDD</sequence>
<dbReference type="AlphaFoldDB" id="A0A0N1NW27"/>
<keyword evidence="4" id="KW-1185">Reference proteome</keyword>
<name>A0A0N1NW27_9EURO</name>
<organism evidence="3 4">
    <name type="scientific">Cyphellophora attinorum</name>
    <dbReference type="NCBI Taxonomy" id="1664694"/>
    <lineage>
        <taxon>Eukaryota</taxon>
        <taxon>Fungi</taxon>
        <taxon>Dikarya</taxon>
        <taxon>Ascomycota</taxon>
        <taxon>Pezizomycotina</taxon>
        <taxon>Eurotiomycetes</taxon>
        <taxon>Chaetothyriomycetidae</taxon>
        <taxon>Chaetothyriales</taxon>
        <taxon>Cyphellophoraceae</taxon>
        <taxon>Cyphellophora</taxon>
    </lineage>
</organism>
<dbReference type="Proteomes" id="UP000038010">
    <property type="component" value="Unassembled WGS sequence"/>
</dbReference>
<accession>A0A0N1NW27</accession>
<dbReference type="GO" id="GO:0005730">
    <property type="term" value="C:nucleolus"/>
    <property type="evidence" value="ECO:0007669"/>
    <property type="project" value="UniProtKB-ARBA"/>
</dbReference>
<dbReference type="RefSeq" id="XP_017994793.1">
    <property type="nucleotide sequence ID" value="XM_018145052.1"/>
</dbReference>
<feature type="compositionally biased region" description="Basic and acidic residues" evidence="1">
    <location>
        <begin position="72"/>
        <end position="86"/>
    </location>
</feature>
<feature type="region of interest" description="Disordered" evidence="1">
    <location>
        <begin position="150"/>
        <end position="174"/>
    </location>
</feature>
<dbReference type="STRING" id="1664694.A0A0N1NW27"/>